<evidence type="ECO:0000313" key="1">
    <source>
        <dbReference type="EMBL" id="MPC84658.1"/>
    </source>
</evidence>
<name>A0A5B7IVJ2_PORTR</name>
<organism evidence="1 2">
    <name type="scientific">Portunus trituberculatus</name>
    <name type="common">Swimming crab</name>
    <name type="synonym">Neptunus trituberculatus</name>
    <dbReference type="NCBI Taxonomy" id="210409"/>
    <lineage>
        <taxon>Eukaryota</taxon>
        <taxon>Metazoa</taxon>
        <taxon>Ecdysozoa</taxon>
        <taxon>Arthropoda</taxon>
        <taxon>Crustacea</taxon>
        <taxon>Multicrustacea</taxon>
        <taxon>Malacostraca</taxon>
        <taxon>Eumalacostraca</taxon>
        <taxon>Eucarida</taxon>
        <taxon>Decapoda</taxon>
        <taxon>Pleocyemata</taxon>
        <taxon>Brachyura</taxon>
        <taxon>Eubrachyura</taxon>
        <taxon>Portunoidea</taxon>
        <taxon>Portunidae</taxon>
        <taxon>Portuninae</taxon>
        <taxon>Portunus</taxon>
    </lineage>
</organism>
<dbReference type="Proteomes" id="UP000324222">
    <property type="component" value="Unassembled WGS sequence"/>
</dbReference>
<evidence type="ECO:0000313" key="2">
    <source>
        <dbReference type="Proteomes" id="UP000324222"/>
    </source>
</evidence>
<protein>
    <submittedName>
        <fullName evidence="1">Uncharacterized protein</fullName>
    </submittedName>
</protein>
<keyword evidence="2" id="KW-1185">Reference proteome</keyword>
<reference evidence="1 2" key="1">
    <citation type="submission" date="2019-05" db="EMBL/GenBank/DDBJ databases">
        <title>Another draft genome of Portunus trituberculatus and its Hox gene families provides insights of decapod evolution.</title>
        <authorList>
            <person name="Jeong J.-H."/>
            <person name="Song I."/>
            <person name="Kim S."/>
            <person name="Choi T."/>
            <person name="Kim D."/>
            <person name="Ryu S."/>
            <person name="Kim W."/>
        </authorList>
    </citation>
    <scope>NUCLEOTIDE SEQUENCE [LARGE SCALE GENOMIC DNA]</scope>
    <source>
        <tissue evidence="1">Muscle</tissue>
    </source>
</reference>
<comment type="caution">
    <text evidence="1">The sequence shown here is derived from an EMBL/GenBank/DDBJ whole genome shotgun (WGS) entry which is preliminary data.</text>
</comment>
<sequence>MIHYSKFSLVVGEEGVDTAKCFVLLGQQTIGAPRRDLQDDLGEWLLSLRPTICSPQKINTVKTEMVINMNVIGVVTGGGGERGGTSEATDIIDVQTVILDFAKQKVQKNIDLKIM</sequence>
<proteinExistence type="predicted"/>
<dbReference type="AlphaFoldDB" id="A0A5B7IVJ2"/>
<dbReference type="EMBL" id="VSRR010066046">
    <property type="protein sequence ID" value="MPC84658.1"/>
    <property type="molecule type" value="Genomic_DNA"/>
</dbReference>
<accession>A0A5B7IVJ2</accession>
<gene>
    <name evidence="1" type="ORF">E2C01_079403</name>
</gene>